<dbReference type="Pfam" id="PF17940">
    <property type="entry name" value="TetR_C_31"/>
    <property type="match status" value="1"/>
</dbReference>
<dbReference type="Gene3D" id="1.10.357.10">
    <property type="entry name" value="Tetracycline Repressor, domain 2"/>
    <property type="match status" value="1"/>
</dbReference>
<evidence type="ECO:0000313" key="4">
    <source>
        <dbReference type="EMBL" id="NYG02407.1"/>
    </source>
</evidence>
<organism evidence="4 7">
    <name type="scientific">Pseudonocardia alni</name>
    <name type="common">Amycolata alni</name>
    <dbReference type="NCBI Taxonomy" id="33907"/>
    <lineage>
        <taxon>Bacteria</taxon>
        <taxon>Bacillati</taxon>
        <taxon>Actinomycetota</taxon>
        <taxon>Actinomycetes</taxon>
        <taxon>Pseudonocardiales</taxon>
        <taxon>Pseudonocardiaceae</taxon>
        <taxon>Pseudonocardia</taxon>
    </lineage>
</organism>
<sequence length="194" mass="20984">MAAPKQTEKGERRRALLVAAAAELLAESGFDAIRHRAVAERAGVPLAATTYYFSSLEDLVSAALDRLAHTELADAHDCLARRDDPAEIVLDLLLGPRSRTDGLDAVLGRFERLIGSGRRPFLAGLLRAQRVEFDALLDEALTRATGRRPGPGEVRRLTALVDGVVLTALIEADPDPRAVGRKALHEVLESLPRV</sequence>
<dbReference type="PANTHER" id="PTHR30055:SF231">
    <property type="entry name" value="TRANSCRIPTIONAL REGULATORY PROTEIN (PROBABLY DEOR-FAMILY)-RELATED"/>
    <property type="match status" value="1"/>
</dbReference>
<name>A0A852W0H3_PSEA5</name>
<proteinExistence type="predicted"/>
<dbReference type="EMBL" id="PHUJ01000003">
    <property type="protein sequence ID" value="PKB32044.1"/>
    <property type="molecule type" value="Genomic_DNA"/>
</dbReference>
<dbReference type="InterPro" id="IPR009057">
    <property type="entry name" value="Homeodomain-like_sf"/>
</dbReference>
<dbReference type="RefSeq" id="WP_073575818.1">
    <property type="nucleotide sequence ID" value="NZ_BAAAJZ010000003.1"/>
</dbReference>
<accession>A0AA44URU0</accession>
<keyword evidence="7" id="KW-1185">Reference proteome</keyword>
<evidence type="ECO:0000259" key="3">
    <source>
        <dbReference type="PROSITE" id="PS50977"/>
    </source>
</evidence>
<dbReference type="PRINTS" id="PR00455">
    <property type="entry name" value="HTHTETR"/>
</dbReference>
<dbReference type="Pfam" id="PF00440">
    <property type="entry name" value="TetR_N"/>
    <property type="match status" value="1"/>
</dbReference>
<comment type="caution">
    <text evidence="4">The sequence shown here is derived from an EMBL/GenBank/DDBJ whole genome shotgun (WGS) entry which is preliminary data.</text>
</comment>
<evidence type="ECO:0000256" key="2">
    <source>
        <dbReference type="PROSITE-ProRule" id="PRU00335"/>
    </source>
</evidence>
<dbReference type="Proteomes" id="UP000549695">
    <property type="component" value="Unassembled WGS sequence"/>
</dbReference>
<gene>
    <name evidence="5" type="ORF">ATL51_3757</name>
    <name evidence="4" type="ORF">HDA37_002692</name>
</gene>
<dbReference type="EMBL" id="JACCCZ010000001">
    <property type="protein sequence ID" value="NYG02407.1"/>
    <property type="molecule type" value="Genomic_DNA"/>
</dbReference>
<dbReference type="PROSITE" id="PS50977">
    <property type="entry name" value="HTH_TETR_2"/>
    <property type="match status" value="1"/>
</dbReference>
<evidence type="ECO:0000313" key="7">
    <source>
        <dbReference type="Proteomes" id="UP000549695"/>
    </source>
</evidence>
<dbReference type="Proteomes" id="UP000232453">
    <property type="component" value="Unassembled WGS sequence"/>
</dbReference>
<dbReference type="GeneID" id="98052447"/>
<feature type="DNA-binding region" description="H-T-H motif" evidence="2">
    <location>
        <begin position="34"/>
        <end position="53"/>
    </location>
</feature>
<accession>A0A852W0H3</accession>
<dbReference type="GO" id="GO:0003700">
    <property type="term" value="F:DNA-binding transcription factor activity"/>
    <property type="evidence" value="ECO:0007669"/>
    <property type="project" value="TreeGrafter"/>
</dbReference>
<evidence type="ECO:0000313" key="5">
    <source>
        <dbReference type="EMBL" id="PKB32044.1"/>
    </source>
</evidence>
<evidence type="ECO:0000256" key="1">
    <source>
        <dbReference type="ARBA" id="ARBA00023125"/>
    </source>
</evidence>
<dbReference type="SUPFAM" id="SSF46689">
    <property type="entry name" value="Homeodomain-like"/>
    <property type="match status" value="1"/>
</dbReference>
<dbReference type="AlphaFoldDB" id="A0A852W0H3"/>
<feature type="domain" description="HTH tetR-type" evidence="3">
    <location>
        <begin position="11"/>
        <end position="71"/>
    </location>
</feature>
<reference evidence="4 7" key="1">
    <citation type="submission" date="2020-07" db="EMBL/GenBank/DDBJ databases">
        <title>Sequencing the genomes of 1000 actinobacteria strains.</title>
        <authorList>
            <person name="Klenk H.-P."/>
        </authorList>
    </citation>
    <scope>NUCLEOTIDE SEQUENCE [LARGE SCALE GENOMIC DNA]</scope>
    <source>
        <strain evidence="5 6">DSM 44104</strain>
        <strain evidence="4 7">DSM 44749</strain>
    </source>
</reference>
<dbReference type="InterPro" id="IPR050109">
    <property type="entry name" value="HTH-type_TetR-like_transc_reg"/>
</dbReference>
<dbReference type="GO" id="GO:0000976">
    <property type="term" value="F:transcription cis-regulatory region binding"/>
    <property type="evidence" value="ECO:0007669"/>
    <property type="project" value="TreeGrafter"/>
</dbReference>
<evidence type="ECO:0000313" key="6">
    <source>
        <dbReference type="Proteomes" id="UP000232453"/>
    </source>
</evidence>
<keyword evidence="1 2" id="KW-0238">DNA-binding</keyword>
<dbReference type="PANTHER" id="PTHR30055">
    <property type="entry name" value="HTH-TYPE TRANSCRIPTIONAL REGULATOR RUTR"/>
    <property type="match status" value="1"/>
</dbReference>
<dbReference type="InterPro" id="IPR001647">
    <property type="entry name" value="HTH_TetR"/>
</dbReference>
<protein>
    <submittedName>
        <fullName evidence="4">DNA-binding transcriptional regulator YbjK</fullName>
    </submittedName>
    <submittedName>
        <fullName evidence="5">TetR family transcriptional regulator</fullName>
    </submittedName>
</protein>
<dbReference type="InterPro" id="IPR041583">
    <property type="entry name" value="TetR_C_31"/>
</dbReference>